<accession>A0A6G0Y5V7</accession>
<organism evidence="1 2">
    <name type="scientific">Aphis craccivora</name>
    <name type="common">Cowpea aphid</name>
    <dbReference type="NCBI Taxonomy" id="307492"/>
    <lineage>
        <taxon>Eukaryota</taxon>
        <taxon>Metazoa</taxon>
        <taxon>Ecdysozoa</taxon>
        <taxon>Arthropoda</taxon>
        <taxon>Hexapoda</taxon>
        <taxon>Insecta</taxon>
        <taxon>Pterygota</taxon>
        <taxon>Neoptera</taxon>
        <taxon>Paraneoptera</taxon>
        <taxon>Hemiptera</taxon>
        <taxon>Sternorrhyncha</taxon>
        <taxon>Aphidomorpha</taxon>
        <taxon>Aphidoidea</taxon>
        <taxon>Aphididae</taxon>
        <taxon>Aphidini</taxon>
        <taxon>Aphis</taxon>
        <taxon>Aphis</taxon>
    </lineage>
</organism>
<protein>
    <submittedName>
        <fullName evidence="1">Uncharacterized protein</fullName>
    </submittedName>
</protein>
<keyword evidence="2" id="KW-1185">Reference proteome</keyword>
<evidence type="ECO:0000313" key="2">
    <source>
        <dbReference type="Proteomes" id="UP000478052"/>
    </source>
</evidence>
<comment type="caution">
    <text evidence="1">The sequence shown here is derived from an EMBL/GenBank/DDBJ whole genome shotgun (WGS) entry which is preliminary data.</text>
</comment>
<evidence type="ECO:0000313" key="1">
    <source>
        <dbReference type="EMBL" id="KAF0749838.1"/>
    </source>
</evidence>
<dbReference type="Proteomes" id="UP000478052">
    <property type="component" value="Unassembled WGS sequence"/>
</dbReference>
<dbReference type="AlphaFoldDB" id="A0A6G0Y5V7"/>
<dbReference type="EMBL" id="VUJU01005949">
    <property type="protein sequence ID" value="KAF0749838.1"/>
    <property type="molecule type" value="Genomic_DNA"/>
</dbReference>
<gene>
    <name evidence="1" type="ORF">FWK35_00020048</name>
</gene>
<proteinExistence type="predicted"/>
<name>A0A6G0Y5V7_APHCR</name>
<reference evidence="1 2" key="1">
    <citation type="submission" date="2019-08" db="EMBL/GenBank/DDBJ databases">
        <title>Whole genome of Aphis craccivora.</title>
        <authorList>
            <person name="Voronova N.V."/>
            <person name="Shulinski R.S."/>
            <person name="Bandarenka Y.V."/>
            <person name="Zhorov D.G."/>
            <person name="Warner D."/>
        </authorList>
    </citation>
    <scope>NUCLEOTIDE SEQUENCE [LARGE SCALE GENOMIC DNA]</scope>
    <source>
        <strain evidence="1">180601</strain>
        <tissue evidence="1">Whole Body</tissue>
    </source>
</reference>
<sequence>MYWFYYDVCVFFFCVCLCTLYSITSRNNPSISNLGGGFRRQSEYPWCDIEVKKVNKIQRFSKKIDKNKKKK</sequence>